<dbReference type="SUPFAM" id="SSF56059">
    <property type="entry name" value="Glutathione synthetase ATP-binding domain-like"/>
    <property type="match status" value="1"/>
</dbReference>
<dbReference type="AlphaFoldDB" id="A0A4Q0XR93"/>
<evidence type="ECO:0000259" key="1">
    <source>
        <dbReference type="Pfam" id="PF00391"/>
    </source>
</evidence>
<accession>A0A4Q0XR93</accession>
<dbReference type="InterPro" id="IPR036637">
    <property type="entry name" value="Phosphohistidine_dom_sf"/>
</dbReference>
<dbReference type="RefSeq" id="WP_128996662.1">
    <property type="nucleotide sequence ID" value="NZ_PDKN01000007.1"/>
</dbReference>
<protein>
    <recommendedName>
        <fullName evidence="1">PEP-utilising enzyme mobile domain-containing protein</fullName>
    </recommendedName>
</protein>
<feature type="domain" description="PEP-utilising enzyme mobile" evidence="1">
    <location>
        <begin position="696"/>
        <end position="766"/>
    </location>
</feature>
<dbReference type="Gene3D" id="3.30.1490.20">
    <property type="entry name" value="ATP-grasp fold, A domain"/>
    <property type="match status" value="1"/>
</dbReference>
<evidence type="ECO:0000313" key="2">
    <source>
        <dbReference type="EMBL" id="RXJ55378.1"/>
    </source>
</evidence>
<dbReference type="Proteomes" id="UP000290657">
    <property type="component" value="Unassembled WGS sequence"/>
</dbReference>
<name>A0A4Q0XR93_9BACT</name>
<proteinExistence type="predicted"/>
<dbReference type="PANTHER" id="PTHR43615:SF1">
    <property type="entry name" value="PPDK_N DOMAIN-CONTAINING PROTEIN"/>
    <property type="match status" value="1"/>
</dbReference>
<reference evidence="2 3" key="1">
    <citation type="submission" date="2017-10" db="EMBL/GenBank/DDBJ databases">
        <title>Genomics of the genus Arcobacter.</title>
        <authorList>
            <person name="Perez-Cataluna A."/>
            <person name="Figueras M.J."/>
        </authorList>
    </citation>
    <scope>NUCLEOTIDE SEQUENCE [LARGE SCALE GENOMIC DNA]</scope>
    <source>
        <strain evidence="2 3">CECT 8987</strain>
    </source>
</reference>
<dbReference type="GO" id="GO:0016772">
    <property type="term" value="F:transferase activity, transferring phosphorus-containing groups"/>
    <property type="evidence" value="ECO:0007669"/>
    <property type="project" value="InterPro"/>
</dbReference>
<dbReference type="Gene3D" id="3.30.470.20">
    <property type="entry name" value="ATP-grasp fold, B domain"/>
    <property type="match status" value="1"/>
</dbReference>
<dbReference type="SUPFAM" id="SSF52009">
    <property type="entry name" value="Phosphohistidine domain"/>
    <property type="match status" value="1"/>
</dbReference>
<sequence>MKLSSLSKAKTLEYLSNKILSAKILPLSRFYVKDYLKNKQSILNKCLESFDAEIIVRSSSSNEDNGITSHAGGFESIQNVQLRKNELEKAIDMVIQSYGDVVKNKDEVFVQPMLKNVSMSGVIFTADIDTLAPYYIINYDESGSTNSVTGGEGENLKTRIVFKNSKQDKNHKINQLIKASKECEEVFENQFLDIEFAIVDEVIYILQVRTIVTNNKLDLSEIALEKSLEKLYKKIKKLNAQHPKLLGSRSIFGVMPDWNPAEIIGIKPKRLALSLYKEIVTDEIWAYQRDNYGYRNLRSFPLLVSFLGVPFIDVRVSFNSFIPENLHNSIAAKLVEFYLEELSKNSNNHDKVEFKIVFSCYYLGIDKKLKKLQQHGFSDNEIKRIEFELLELTNNIIDIKNGLYKKDLNKIELLKEKYKDIVESNLPIIEKIYWLIEDCKRYGTLPFAGVARAAFIAVQFLNSFVEEKIITSQEQYQFLNSIETISKKISEDKKYLSKKKFLEDYGHLRPGTYDICSKRYDEAYDEYFSGFGCESKQEAFEFSKAQKEKIEQLIIENGLKCNYDGLITFIKESIQGREYAKFIFTKHLSKILIYIEEFGCKVNVSRDDLAYLDIQKFKNLYATLDHRDVKDILKKDIEKNKEFYKYTQAIKLPSLITHEDDIYSFSVGVEEANFVTLERVTSNIADIENINEINVEGKIVCIKSADPGYDYLFSKNISGLITCYGGANSHMAIRCAELKIPAVIGCGENMFLKYKKANMITIDAANKQVKIIS</sequence>
<dbReference type="Gene3D" id="3.50.30.10">
    <property type="entry name" value="Phosphohistidine domain"/>
    <property type="match status" value="1"/>
</dbReference>
<dbReference type="NCBIfam" id="NF004508">
    <property type="entry name" value="PRK05849.1"/>
    <property type="match status" value="1"/>
</dbReference>
<dbReference type="OrthoDB" id="3590125at2"/>
<dbReference type="Pfam" id="PF00391">
    <property type="entry name" value="PEP-utilizers"/>
    <property type="match status" value="1"/>
</dbReference>
<dbReference type="InterPro" id="IPR051549">
    <property type="entry name" value="PEP_Utilizing_Enz"/>
</dbReference>
<organism evidence="2 3">
    <name type="scientific">Candidatus Marinarcus aquaticus</name>
    <dbReference type="NCBI Taxonomy" id="2044504"/>
    <lineage>
        <taxon>Bacteria</taxon>
        <taxon>Pseudomonadati</taxon>
        <taxon>Campylobacterota</taxon>
        <taxon>Epsilonproteobacteria</taxon>
        <taxon>Campylobacterales</taxon>
        <taxon>Arcobacteraceae</taxon>
        <taxon>Candidatus Marinarcus</taxon>
    </lineage>
</organism>
<dbReference type="InterPro" id="IPR013815">
    <property type="entry name" value="ATP_grasp_subdomain_1"/>
</dbReference>
<dbReference type="EMBL" id="PDKN01000007">
    <property type="protein sequence ID" value="RXJ55378.1"/>
    <property type="molecule type" value="Genomic_DNA"/>
</dbReference>
<gene>
    <name evidence="2" type="ORF">CRV04_09740</name>
</gene>
<dbReference type="GO" id="GO:0005524">
    <property type="term" value="F:ATP binding"/>
    <property type="evidence" value="ECO:0007669"/>
    <property type="project" value="InterPro"/>
</dbReference>
<dbReference type="PANTHER" id="PTHR43615">
    <property type="entry name" value="PHOSPHOENOLPYRUVATE SYNTHASE-RELATED"/>
    <property type="match status" value="1"/>
</dbReference>
<evidence type="ECO:0000313" key="3">
    <source>
        <dbReference type="Proteomes" id="UP000290657"/>
    </source>
</evidence>
<dbReference type="InterPro" id="IPR008279">
    <property type="entry name" value="PEP-util_enz_mobile_dom"/>
</dbReference>
<keyword evidence="3" id="KW-1185">Reference proteome</keyword>
<comment type="caution">
    <text evidence="2">The sequence shown here is derived from an EMBL/GenBank/DDBJ whole genome shotgun (WGS) entry which is preliminary data.</text>
</comment>